<evidence type="ECO:0000313" key="1">
    <source>
        <dbReference type="EMBL" id="KAF2101200.1"/>
    </source>
</evidence>
<evidence type="ECO:0000313" key="2">
    <source>
        <dbReference type="Proteomes" id="UP000799772"/>
    </source>
</evidence>
<organism evidence="1 2">
    <name type="scientific">Rhizodiscina lignyota</name>
    <dbReference type="NCBI Taxonomy" id="1504668"/>
    <lineage>
        <taxon>Eukaryota</taxon>
        <taxon>Fungi</taxon>
        <taxon>Dikarya</taxon>
        <taxon>Ascomycota</taxon>
        <taxon>Pezizomycotina</taxon>
        <taxon>Dothideomycetes</taxon>
        <taxon>Pleosporomycetidae</taxon>
        <taxon>Aulographales</taxon>
        <taxon>Rhizodiscinaceae</taxon>
        <taxon>Rhizodiscina</taxon>
    </lineage>
</organism>
<sequence length="224" mass="26241">MSLSRPGTHNGYGNYCMDPSMYPHCAPYISGHYDANEVRRRQLMNHTGMNGPGFYPNNYQYHHYQGFPPPNMRSADGYMDRYAMGRAETMYSNGYGDPRRGGMMGGRRASGTELDRYMEDHPDPYGDVWDGRAGMSRYPGYPSQTMMRPMHRIHIPLKLQRNRYPRSRRDRRLFGGYGRTRGYPPPLRMFDGYEMEPGWEDYDGYDSEDLVPDMYERSVGRNEW</sequence>
<gene>
    <name evidence="1" type="ORF">NA57DRAFT_72643</name>
</gene>
<dbReference type="AlphaFoldDB" id="A0A9P4M8M6"/>
<name>A0A9P4M8M6_9PEZI</name>
<comment type="caution">
    <text evidence="1">The sequence shown here is derived from an EMBL/GenBank/DDBJ whole genome shotgun (WGS) entry which is preliminary data.</text>
</comment>
<dbReference type="Proteomes" id="UP000799772">
    <property type="component" value="Unassembled WGS sequence"/>
</dbReference>
<accession>A0A9P4M8M6</accession>
<protein>
    <submittedName>
        <fullName evidence="1">Uncharacterized protein</fullName>
    </submittedName>
</protein>
<reference evidence="1" key="1">
    <citation type="journal article" date="2020" name="Stud. Mycol.">
        <title>101 Dothideomycetes genomes: a test case for predicting lifestyles and emergence of pathogens.</title>
        <authorList>
            <person name="Haridas S."/>
            <person name="Albert R."/>
            <person name="Binder M."/>
            <person name="Bloem J."/>
            <person name="Labutti K."/>
            <person name="Salamov A."/>
            <person name="Andreopoulos B."/>
            <person name="Baker S."/>
            <person name="Barry K."/>
            <person name="Bills G."/>
            <person name="Bluhm B."/>
            <person name="Cannon C."/>
            <person name="Castanera R."/>
            <person name="Culley D."/>
            <person name="Daum C."/>
            <person name="Ezra D."/>
            <person name="Gonzalez J."/>
            <person name="Henrissat B."/>
            <person name="Kuo A."/>
            <person name="Liang C."/>
            <person name="Lipzen A."/>
            <person name="Lutzoni F."/>
            <person name="Magnuson J."/>
            <person name="Mondo S."/>
            <person name="Nolan M."/>
            <person name="Ohm R."/>
            <person name="Pangilinan J."/>
            <person name="Park H.-J."/>
            <person name="Ramirez L."/>
            <person name="Alfaro M."/>
            <person name="Sun H."/>
            <person name="Tritt A."/>
            <person name="Yoshinaga Y."/>
            <person name="Zwiers L.-H."/>
            <person name="Turgeon B."/>
            <person name="Goodwin S."/>
            <person name="Spatafora J."/>
            <person name="Crous P."/>
            <person name="Grigoriev I."/>
        </authorList>
    </citation>
    <scope>NUCLEOTIDE SEQUENCE</scope>
    <source>
        <strain evidence="1">CBS 133067</strain>
    </source>
</reference>
<proteinExistence type="predicted"/>
<dbReference type="EMBL" id="ML978123">
    <property type="protein sequence ID" value="KAF2101200.1"/>
    <property type="molecule type" value="Genomic_DNA"/>
</dbReference>
<keyword evidence="2" id="KW-1185">Reference proteome</keyword>